<evidence type="ECO:0000313" key="2">
    <source>
        <dbReference type="EMBL" id="EFZ19650.1"/>
    </source>
</evidence>
<evidence type="ECO:0000256" key="1">
    <source>
        <dbReference type="SAM" id="MobiDB-lite"/>
    </source>
</evidence>
<feature type="region of interest" description="Disordered" evidence="1">
    <location>
        <begin position="1"/>
        <end position="21"/>
    </location>
</feature>
<feature type="non-terminal residue" evidence="2">
    <location>
        <position position="1"/>
    </location>
</feature>
<dbReference type="HOGENOM" id="CLU_125163_0_0_1"/>
<proteinExistence type="predicted"/>
<accession>E9IIF3</accession>
<dbReference type="AlphaFoldDB" id="E9IIF3"/>
<sequence length="144" mass="17042">GTKPNPTLSEEVKESTSNEPYEVEEFTHHPGIYYEKLGELHPLESTWKIVLEIDFTTLIKRQKQLHDYMQKTKNMCQLFAFAHKEICDNLYEIAKRDFEEVNKNREKIKLMYQYRIEKRDIIDGIGTIAKSLFADDTARDEKPN</sequence>
<dbReference type="Pfam" id="PF12259">
    <property type="entry name" value="Baculo_F"/>
    <property type="match status" value="1"/>
</dbReference>
<reference evidence="2" key="1">
    <citation type="journal article" date="2011" name="Proc. Natl. Acad. Sci. U.S.A.">
        <title>The genome of the fire ant Solenopsis invicta.</title>
        <authorList>
            <person name="Wurm Y."/>
            <person name="Wang J."/>
            <person name="Riba-Grognuz O."/>
            <person name="Corona M."/>
            <person name="Nygaard S."/>
            <person name="Hunt B.G."/>
            <person name="Ingram K.K."/>
            <person name="Falquet L."/>
            <person name="Nipitwattanaphon M."/>
            <person name="Gotzek D."/>
            <person name="Dijkstra M.B."/>
            <person name="Oettler J."/>
            <person name="Comtesse F."/>
            <person name="Shih C.J."/>
            <person name="Wu W.J."/>
            <person name="Yang C.C."/>
            <person name="Thomas J."/>
            <person name="Beaudoing E."/>
            <person name="Pradervand S."/>
            <person name="Flegel V."/>
            <person name="Cook E.D."/>
            <person name="Fabbretti R."/>
            <person name="Stockinger H."/>
            <person name="Long L."/>
            <person name="Farmerie W.G."/>
            <person name="Oakey J."/>
            <person name="Boomsma J.J."/>
            <person name="Pamilo P."/>
            <person name="Yi S.V."/>
            <person name="Heinze J."/>
            <person name="Goodisman M.A."/>
            <person name="Farinelli L."/>
            <person name="Harshman K."/>
            <person name="Hulo N."/>
            <person name="Cerutti L."/>
            <person name="Xenarios I."/>
            <person name="Shoemaker D."/>
            <person name="Keller L."/>
        </authorList>
    </citation>
    <scope>NUCLEOTIDE SEQUENCE [LARGE SCALE GENOMIC DNA]</scope>
</reference>
<dbReference type="EMBL" id="GL763471">
    <property type="protein sequence ID" value="EFZ19650.1"/>
    <property type="molecule type" value="Genomic_DNA"/>
</dbReference>
<name>E9IIF3_SOLIN</name>
<dbReference type="InterPro" id="IPR022048">
    <property type="entry name" value="Envelope_fusion-like"/>
</dbReference>
<gene>
    <name evidence="2" type="ORF">SINV_11482</name>
</gene>
<protein>
    <submittedName>
        <fullName evidence="2">Uncharacterized protein</fullName>
    </submittedName>
</protein>
<feature type="non-terminal residue" evidence="2">
    <location>
        <position position="144"/>
    </location>
</feature>
<organism>
    <name type="scientific">Solenopsis invicta</name>
    <name type="common">Red imported fire ant</name>
    <name type="synonym">Solenopsis wagneri</name>
    <dbReference type="NCBI Taxonomy" id="13686"/>
    <lineage>
        <taxon>Eukaryota</taxon>
        <taxon>Metazoa</taxon>
        <taxon>Ecdysozoa</taxon>
        <taxon>Arthropoda</taxon>
        <taxon>Hexapoda</taxon>
        <taxon>Insecta</taxon>
        <taxon>Pterygota</taxon>
        <taxon>Neoptera</taxon>
        <taxon>Endopterygota</taxon>
        <taxon>Hymenoptera</taxon>
        <taxon>Apocrita</taxon>
        <taxon>Aculeata</taxon>
        <taxon>Formicoidea</taxon>
        <taxon>Formicidae</taxon>
        <taxon>Myrmicinae</taxon>
        <taxon>Solenopsis</taxon>
    </lineage>
</organism>